<feature type="transmembrane region" description="Helical" evidence="7">
    <location>
        <begin position="829"/>
        <end position="852"/>
    </location>
</feature>
<evidence type="ECO:0000256" key="4">
    <source>
        <dbReference type="ARBA" id="ARBA00022989"/>
    </source>
</evidence>
<organism evidence="8 9">
    <name type="scientific">Parascardovia denticolens DSM 10105 = JCM 12538</name>
    <dbReference type="NCBI Taxonomy" id="864564"/>
    <lineage>
        <taxon>Bacteria</taxon>
        <taxon>Bacillati</taxon>
        <taxon>Actinomycetota</taxon>
        <taxon>Actinomycetes</taxon>
        <taxon>Bifidobacteriales</taxon>
        <taxon>Bifidobacteriaceae</taxon>
        <taxon>Parascardovia</taxon>
    </lineage>
</organism>
<evidence type="ECO:0000256" key="3">
    <source>
        <dbReference type="ARBA" id="ARBA00022692"/>
    </source>
</evidence>
<feature type="transmembrane region" description="Helical" evidence="7">
    <location>
        <begin position="132"/>
        <end position="155"/>
    </location>
</feature>
<dbReference type="EMBL" id="AEON01000001">
    <property type="protein sequence ID" value="EFT84215.1"/>
    <property type="molecule type" value="Genomic_DNA"/>
</dbReference>
<feature type="compositionally biased region" description="Low complexity" evidence="6">
    <location>
        <begin position="40"/>
        <end position="56"/>
    </location>
</feature>
<dbReference type="eggNOG" id="COG0392">
    <property type="taxonomic scope" value="Bacteria"/>
</dbReference>
<dbReference type="RefSeq" id="WP_006290600.1">
    <property type="nucleotide sequence ID" value="NZ_AP012333.1"/>
</dbReference>
<evidence type="ECO:0008006" key="10">
    <source>
        <dbReference type="Google" id="ProtNLM"/>
    </source>
</evidence>
<keyword evidence="2" id="KW-1003">Cell membrane</keyword>
<comment type="subcellular location">
    <subcellularLocation>
        <location evidence="1">Cell membrane</location>
        <topology evidence="1">Multi-pass membrane protein</topology>
    </subcellularLocation>
</comment>
<dbReference type="NCBIfam" id="TIGR00374">
    <property type="entry name" value="flippase-like domain"/>
    <property type="match status" value="1"/>
</dbReference>
<reference evidence="8 9" key="1">
    <citation type="submission" date="2010-12" db="EMBL/GenBank/DDBJ databases">
        <authorList>
            <person name="Muzny D."/>
            <person name="Qin X."/>
            <person name="Buhay C."/>
            <person name="Dugan-Rocha S."/>
            <person name="Ding Y."/>
            <person name="Chen G."/>
            <person name="Hawes A."/>
            <person name="Holder M."/>
            <person name="Jhangiani S."/>
            <person name="Johnson A."/>
            <person name="Khan Z."/>
            <person name="Li Z."/>
            <person name="Liu W."/>
            <person name="Liu X."/>
            <person name="Perez L."/>
            <person name="Shen H."/>
            <person name="Wang Q."/>
            <person name="Watt J."/>
            <person name="Xi L."/>
            <person name="Xin Y."/>
            <person name="Zhou J."/>
            <person name="Deng J."/>
            <person name="Jiang H."/>
            <person name="Liu Y."/>
            <person name="Qu J."/>
            <person name="Song X.-Z."/>
            <person name="Zhang L."/>
            <person name="Villasana D."/>
            <person name="Johnson A."/>
            <person name="Liu J."/>
            <person name="Liyanage D."/>
            <person name="Lorensuhewa L."/>
            <person name="Robinson T."/>
            <person name="Song A."/>
            <person name="Song B.-B."/>
            <person name="Dinh H."/>
            <person name="Thornton R."/>
            <person name="Coyle M."/>
            <person name="Francisco L."/>
            <person name="Jackson L."/>
            <person name="Javaid M."/>
            <person name="Korchina V."/>
            <person name="Kovar C."/>
            <person name="Mata R."/>
            <person name="Mathew T."/>
            <person name="Ngo R."/>
            <person name="Nguyen L."/>
            <person name="Nguyen N."/>
            <person name="Okwuonu G."/>
            <person name="Ongeri F."/>
            <person name="Pham C."/>
            <person name="Simmons D."/>
            <person name="Wilczek-Boney K."/>
            <person name="Hale W."/>
            <person name="Jakkamsetti A."/>
            <person name="Pham P."/>
            <person name="Ruth R."/>
            <person name="San Lucas F."/>
            <person name="Warren J."/>
            <person name="Zhang J."/>
            <person name="Zhao Z."/>
            <person name="Zhou C."/>
            <person name="Zhu D."/>
            <person name="Lee S."/>
            <person name="Bess C."/>
            <person name="Blankenburg K."/>
            <person name="Forbes L."/>
            <person name="Fu Q."/>
            <person name="Gubbala S."/>
            <person name="Hirani K."/>
            <person name="Jayaseelan J.C."/>
            <person name="Lara F."/>
            <person name="Munidasa M."/>
            <person name="Palculict T."/>
            <person name="Patil S."/>
            <person name="Pu L.-L."/>
            <person name="Saada N."/>
            <person name="Tang L."/>
            <person name="Weissenberger G."/>
            <person name="Zhu Y."/>
            <person name="Hemphill L."/>
            <person name="Shang Y."/>
            <person name="Youmans B."/>
            <person name="Ayvaz T."/>
            <person name="Ross M."/>
            <person name="Santibanez J."/>
            <person name="Aqrawi P."/>
            <person name="Gross S."/>
            <person name="Joshi V."/>
            <person name="Fowler G."/>
            <person name="Nazareth L."/>
            <person name="Reid J."/>
            <person name="Worley K."/>
            <person name="Petrosino J."/>
            <person name="Highlander S."/>
            <person name="Gibbs R."/>
        </authorList>
    </citation>
    <scope>NUCLEOTIDE SEQUENCE [LARGE SCALE GENOMIC DNA]</scope>
    <source>
        <strain evidence="8 9">DSM 10105</strain>
    </source>
</reference>
<dbReference type="HOGENOM" id="CLU_009723_1_0_11"/>
<proteinExistence type="predicted"/>
<evidence type="ECO:0000256" key="1">
    <source>
        <dbReference type="ARBA" id="ARBA00004651"/>
    </source>
</evidence>
<dbReference type="InterPro" id="IPR022791">
    <property type="entry name" value="L-PG_synthase/AglD"/>
</dbReference>
<feature type="compositionally biased region" description="Basic and acidic residues" evidence="6">
    <location>
        <begin position="1"/>
        <end position="13"/>
    </location>
</feature>
<evidence type="ECO:0000256" key="6">
    <source>
        <dbReference type="SAM" id="MobiDB-lite"/>
    </source>
</evidence>
<dbReference type="PANTHER" id="PTHR39087:SF2">
    <property type="entry name" value="UPF0104 MEMBRANE PROTEIN MJ1595"/>
    <property type="match status" value="1"/>
</dbReference>
<evidence type="ECO:0000256" key="5">
    <source>
        <dbReference type="ARBA" id="ARBA00023136"/>
    </source>
</evidence>
<accession>E6K0E2</accession>
<keyword evidence="5 7" id="KW-0472">Membrane</keyword>
<feature type="transmembrane region" description="Helical" evidence="7">
    <location>
        <begin position="204"/>
        <end position="221"/>
    </location>
</feature>
<feature type="transmembrane region" description="Helical" evidence="7">
    <location>
        <begin position="770"/>
        <end position="790"/>
    </location>
</feature>
<keyword evidence="4 7" id="KW-1133">Transmembrane helix</keyword>
<keyword evidence="3 7" id="KW-0812">Transmembrane</keyword>
<dbReference type="Pfam" id="PF03706">
    <property type="entry name" value="LPG_synthase_TM"/>
    <property type="match status" value="1"/>
</dbReference>
<dbReference type="Proteomes" id="UP000004946">
    <property type="component" value="Chromosome"/>
</dbReference>
<feature type="transmembrane region" description="Helical" evidence="7">
    <location>
        <begin position="228"/>
        <end position="248"/>
    </location>
</feature>
<keyword evidence="9" id="KW-1185">Reference proteome</keyword>
<feature type="transmembrane region" description="Helical" evidence="7">
    <location>
        <begin position="681"/>
        <end position="706"/>
    </location>
</feature>
<comment type="caution">
    <text evidence="8">The sequence shown here is derived from an EMBL/GenBank/DDBJ whole genome shotgun (WGS) entry which is preliminary data.</text>
</comment>
<feature type="transmembrane region" description="Helical" evidence="7">
    <location>
        <begin position="576"/>
        <end position="593"/>
    </location>
</feature>
<dbReference type="PANTHER" id="PTHR39087">
    <property type="entry name" value="UPF0104 MEMBRANE PROTEIN MJ1595"/>
    <property type="match status" value="1"/>
</dbReference>
<evidence type="ECO:0000313" key="9">
    <source>
        <dbReference type="Proteomes" id="UP000004946"/>
    </source>
</evidence>
<feature type="transmembrane region" description="Helical" evidence="7">
    <location>
        <begin position="91"/>
        <end position="112"/>
    </location>
</feature>
<evidence type="ECO:0000313" key="8">
    <source>
        <dbReference type="EMBL" id="EFT84215.1"/>
    </source>
</evidence>
<sequence>MDTHKAQEPKDMTEQGQEPDPTTDMETTRRNHATGFPAAGKGSSNLNGSSNPNDSSGSDESDDLEVMDTVSLPMTHIIDTPPKRVHDLNDLLGAAGSILGAILFLVAAIGLQGVTRGVEHDVHTFGVIVTNWLYVGSVSFLQQFVTVAVIIMVLIQLSINREWIQLATCSLSLILGVSITFGVAELISLIHYPPLFNELQSIDGLLPGLIAGIAAFLTSAGPRKARSMVRLGWTITFTLGALLVMLSADTLSSLVVALLLGRAIGLVIRFAIGTLNVGVWGKGVVEALREVGLDIHFLRSHPNTLDRPDASVRVSHQTASLADDLIVNSRLYDAVDADGQHFTVSILDERRHSAGYLRQLLQWFQLSDLSTRHDRTVRNACHHHIDMLLGLRNIGLSTIHPYAVTDAQESGIIIFYKDCPLHECDWETITDEDVVYAMDYLAKANKRGYTHRRITPASIVRDKDGQVILAGWENGDFASVSSNVSLDRAQLLTVFAVKLGVERTVKCAVEAWGKDYVYNLTAFIQRAAIPLETRQAEGWTRHLLKDLRTTINGLIPEDEADNTETVTIARFNVRNFVGLVLLIVAVVVIFTQMKPADMVSTITHANPWWAVVSFLLGAVITSVATSISVGVFVDRDKLHLVPLFLSQVAQGFTAITMPAGVGPAFMNLQYLRKAGYKSTRATAIMSAVVAVQVAATVLLMIVIGIFTGRNTLSGAIPTSTISITLGVVALLLSIIMAIKPLRQLFVKKVFPIVRSYGHELATLITQPKKLLICVVGSLLQNASLGLAFWASLMAFGYTNNPIETTFIFLLANTVGSAVPTPGGLGAVEAALTLAFSGIGVPSAIALSATLLYRIMSYWARIPFGAAAMQWLNKHDLI</sequence>
<feature type="transmembrane region" description="Helical" evidence="7">
    <location>
        <begin position="608"/>
        <end position="633"/>
    </location>
</feature>
<evidence type="ECO:0000256" key="7">
    <source>
        <dbReference type="SAM" id="Phobius"/>
    </source>
</evidence>
<evidence type="ECO:0000256" key="2">
    <source>
        <dbReference type="ARBA" id="ARBA00022475"/>
    </source>
</evidence>
<gene>
    <name evidence="8" type="ORF">HMPREF0620_1220</name>
</gene>
<protein>
    <recommendedName>
        <fullName evidence="10">TIGR00374 family protein</fullName>
    </recommendedName>
</protein>
<feature type="region of interest" description="Disordered" evidence="6">
    <location>
        <begin position="1"/>
        <end position="63"/>
    </location>
</feature>
<dbReference type="AlphaFoldDB" id="E6K0E2"/>
<dbReference type="GO" id="GO:0005886">
    <property type="term" value="C:plasma membrane"/>
    <property type="evidence" value="ECO:0007669"/>
    <property type="project" value="UniProtKB-SubCell"/>
</dbReference>
<feature type="transmembrane region" description="Helical" evidence="7">
    <location>
        <begin position="254"/>
        <end position="272"/>
    </location>
</feature>
<feature type="transmembrane region" description="Helical" evidence="7">
    <location>
        <begin position="167"/>
        <end position="192"/>
    </location>
</feature>
<feature type="transmembrane region" description="Helical" evidence="7">
    <location>
        <begin position="718"/>
        <end position="738"/>
    </location>
</feature>
<name>E6K0E2_PARDN</name>